<accession>A0A2I1KUX0</accession>
<sequence length="409" mass="45452">MPAVRPDILPVVLGGDTGAYALARQLHEATGQRVRLISPSPVQAIALSCYIDVINQGYADQTALMDTLRSLVDGRGPRSAVVIGNWDWAASFLARHRHELEPQYVVPFPSLEAMDALSDKVAFARACAEHGLITPRQVVVRGSQLAAGDPEVGIDFPLIGKPAVGADWDALSFPSKRKIYQIDTPDQLRRLWQDLREAGFASTFLIQERIPGEDDAMRSVTAYVASTGEVTMIGSARVLLEDHAPSLIGNPVAMITEPYPELWAGVESLLASSGYRGFANFDLKVDPRTGQAVFFEVNPRIGRNSYYMTAAGVNPMVPMIEDLVDGRPGPRRQACQEVLYTLVPIHLILHQVRDRQLRRRVLRLACHAVDPLQDPAEKSLRRRVILAAQRLNHDRKFHRYRPRPLLRRG</sequence>
<dbReference type="GO" id="GO:0005524">
    <property type="term" value="F:ATP binding"/>
    <property type="evidence" value="ECO:0007669"/>
    <property type="project" value="UniProtKB-UniRule"/>
</dbReference>
<evidence type="ECO:0000313" key="3">
    <source>
        <dbReference type="EMBL" id="PKY99413.1"/>
    </source>
</evidence>
<comment type="caution">
    <text evidence="3">The sequence shown here is derived from an EMBL/GenBank/DDBJ whole genome shotgun (WGS) entry which is preliminary data.</text>
</comment>
<dbReference type="Gene3D" id="3.30.470.20">
    <property type="entry name" value="ATP-grasp fold, B domain"/>
    <property type="match status" value="1"/>
</dbReference>
<keyword evidence="1" id="KW-0067">ATP-binding</keyword>
<dbReference type="SUPFAM" id="SSF56059">
    <property type="entry name" value="Glutathione synthetase ATP-binding domain-like"/>
    <property type="match status" value="1"/>
</dbReference>
<dbReference type="GO" id="GO:0046872">
    <property type="term" value="F:metal ion binding"/>
    <property type="evidence" value="ECO:0007669"/>
    <property type="project" value="InterPro"/>
</dbReference>
<dbReference type="InterPro" id="IPR011761">
    <property type="entry name" value="ATP-grasp"/>
</dbReference>
<evidence type="ECO:0000313" key="4">
    <source>
        <dbReference type="Proteomes" id="UP000234778"/>
    </source>
</evidence>
<dbReference type="AlphaFoldDB" id="A0A2I1KUX0"/>
<dbReference type="RefSeq" id="WP_101637763.1">
    <property type="nucleotide sequence ID" value="NZ_JBKUIE010000002.1"/>
</dbReference>
<proteinExistence type="predicted"/>
<dbReference type="Proteomes" id="UP000234778">
    <property type="component" value="Unassembled WGS sequence"/>
</dbReference>
<protein>
    <submittedName>
        <fullName evidence="3">Carboxylate--amine ligase</fullName>
    </submittedName>
</protein>
<evidence type="ECO:0000259" key="2">
    <source>
        <dbReference type="PROSITE" id="PS50975"/>
    </source>
</evidence>
<dbReference type="GO" id="GO:0016874">
    <property type="term" value="F:ligase activity"/>
    <property type="evidence" value="ECO:0007669"/>
    <property type="project" value="UniProtKB-KW"/>
</dbReference>
<name>A0A2I1KUX0_9ACTO</name>
<dbReference type="EMBL" id="PKHA01000001">
    <property type="protein sequence ID" value="PKY99413.1"/>
    <property type="molecule type" value="Genomic_DNA"/>
</dbReference>
<dbReference type="GeneID" id="81707414"/>
<keyword evidence="1" id="KW-0547">Nucleotide-binding</keyword>
<feature type="domain" description="ATP-grasp" evidence="2">
    <location>
        <begin position="124"/>
        <end position="324"/>
    </location>
</feature>
<reference evidence="3 4" key="1">
    <citation type="submission" date="2017-12" db="EMBL/GenBank/DDBJ databases">
        <title>Phylogenetic diversity of female urinary microbiome.</title>
        <authorList>
            <person name="Thomas-White K."/>
            <person name="Wolfe A.J."/>
        </authorList>
    </citation>
    <scope>NUCLEOTIDE SEQUENCE [LARGE SCALE GENOMIC DNA]</scope>
    <source>
        <strain evidence="3 4">UMB0319</strain>
    </source>
</reference>
<evidence type="ECO:0000256" key="1">
    <source>
        <dbReference type="PROSITE-ProRule" id="PRU00409"/>
    </source>
</evidence>
<dbReference type="PROSITE" id="PS50975">
    <property type="entry name" value="ATP_GRASP"/>
    <property type="match status" value="1"/>
</dbReference>
<gene>
    <name evidence="3" type="ORF">CYJ26_00440</name>
</gene>
<keyword evidence="3" id="KW-0436">Ligase</keyword>
<organism evidence="3 4">
    <name type="scientific">Actinomyces urogenitalis</name>
    <dbReference type="NCBI Taxonomy" id="103621"/>
    <lineage>
        <taxon>Bacteria</taxon>
        <taxon>Bacillati</taxon>
        <taxon>Actinomycetota</taxon>
        <taxon>Actinomycetes</taxon>
        <taxon>Actinomycetales</taxon>
        <taxon>Actinomycetaceae</taxon>
        <taxon>Actinomyces</taxon>
    </lineage>
</organism>